<gene>
    <name evidence="1" type="ORF">AN1_LOCUS21628</name>
</gene>
<proteinExistence type="predicted"/>
<organism evidence="1 2">
    <name type="scientific">Arabidopsis thaliana</name>
    <name type="common">Mouse-ear cress</name>
    <dbReference type="NCBI Taxonomy" id="3702"/>
    <lineage>
        <taxon>Eukaryota</taxon>
        <taxon>Viridiplantae</taxon>
        <taxon>Streptophyta</taxon>
        <taxon>Embryophyta</taxon>
        <taxon>Tracheophyta</taxon>
        <taxon>Spermatophyta</taxon>
        <taxon>Magnoliopsida</taxon>
        <taxon>eudicotyledons</taxon>
        <taxon>Gunneridae</taxon>
        <taxon>Pentapetalae</taxon>
        <taxon>rosids</taxon>
        <taxon>malvids</taxon>
        <taxon>Brassicales</taxon>
        <taxon>Brassicaceae</taxon>
        <taxon>Camelineae</taxon>
        <taxon>Arabidopsis</taxon>
    </lineage>
</organism>
<dbReference type="EMBL" id="CACRSJ010000110">
    <property type="protein sequence ID" value="VYS66225.1"/>
    <property type="molecule type" value="Genomic_DNA"/>
</dbReference>
<sequence>MVNNVVSIEKMKALWHSEVHDEQKWAVNMAKSDDLILSLCLLLMKLCVRMGMLGLLEEESSSCVAMGISWEFEKKNGGSWEFEKNGGASL</sequence>
<dbReference type="Proteomes" id="UP000426265">
    <property type="component" value="Unassembled WGS sequence"/>
</dbReference>
<reference evidence="1 2" key="1">
    <citation type="submission" date="2019-11" db="EMBL/GenBank/DDBJ databases">
        <authorList>
            <person name="Jiao W.-B."/>
            <person name="Schneeberger K."/>
        </authorList>
    </citation>
    <scope>NUCLEOTIDE SEQUENCE [LARGE SCALE GENOMIC DNA]</scope>
    <source>
        <strain evidence="2">cv. An-1</strain>
    </source>
</reference>
<dbReference type="AlphaFoldDB" id="A0A654FZC2"/>
<evidence type="ECO:0000313" key="2">
    <source>
        <dbReference type="Proteomes" id="UP000426265"/>
    </source>
</evidence>
<protein>
    <submittedName>
        <fullName evidence="1">Uncharacterized protein</fullName>
    </submittedName>
</protein>
<evidence type="ECO:0000313" key="1">
    <source>
        <dbReference type="EMBL" id="VYS66225.1"/>
    </source>
</evidence>
<name>A0A654FZC2_ARATH</name>
<accession>A0A654FZC2</accession>